<evidence type="ECO:0000313" key="1">
    <source>
        <dbReference type="EMBL" id="AEM19627.1"/>
    </source>
</evidence>
<keyword evidence="2" id="KW-1185">Reference proteome</keyword>
<evidence type="ECO:0000313" key="2">
    <source>
        <dbReference type="Proteomes" id="UP000007104"/>
    </source>
</evidence>
<reference evidence="1 2" key="1">
    <citation type="journal article" date="2011" name="J. Bacteriol.">
        <title>Revised genome sequence of Brucella suis 1330.</title>
        <authorList>
            <person name="Tae H."/>
            <person name="Shallom S."/>
            <person name="Settlage R."/>
            <person name="Preston D."/>
            <person name="Adams L.G."/>
            <person name="Garner H.R."/>
        </authorList>
    </citation>
    <scope>NUCLEOTIDE SEQUENCE [LARGE SCALE GENOMIC DNA]</scope>
    <source>
        <strain evidence="1 2">1330</strain>
    </source>
</reference>
<sequence>MPKMGSQSQAEYRMMICAQWGIIRTIDGAFIDGH</sequence>
<name>A0A0H3G5I1_BRUSU</name>
<dbReference type="Proteomes" id="UP000007104">
    <property type="component" value="Chromosome II"/>
</dbReference>
<accession>A0A0H3G5I1</accession>
<gene>
    <name evidence="1" type="ordered locus">BS1330_II0139</name>
</gene>
<dbReference type="KEGG" id="bms:BRA0140"/>
<protein>
    <submittedName>
        <fullName evidence="1">Uncharacterized protein</fullName>
    </submittedName>
</protein>
<dbReference type="KEGG" id="bsi:BS1330_II0139"/>
<dbReference type="HOGENOM" id="CLU_3372499_0_0_5"/>
<dbReference type="EMBL" id="CP002998">
    <property type="protein sequence ID" value="AEM19627.1"/>
    <property type="molecule type" value="Genomic_DNA"/>
</dbReference>
<organism evidence="1 2">
    <name type="scientific">Brucella suis biovar 1 (strain 1330)</name>
    <dbReference type="NCBI Taxonomy" id="204722"/>
    <lineage>
        <taxon>Bacteria</taxon>
        <taxon>Pseudomonadati</taxon>
        <taxon>Pseudomonadota</taxon>
        <taxon>Alphaproteobacteria</taxon>
        <taxon>Hyphomicrobiales</taxon>
        <taxon>Brucellaceae</taxon>
        <taxon>Brucella/Ochrobactrum group</taxon>
        <taxon>Brucella</taxon>
    </lineage>
</organism>
<proteinExistence type="predicted"/>
<dbReference type="AlphaFoldDB" id="A0A0H3G5I1"/>